<accession>A0A4Y7SCH5</accession>
<dbReference type="Pfam" id="PF02230">
    <property type="entry name" value="Abhydrolase_2"/>
    <property type="match status" value="1"/>
</dbReference>
<dbReference type="Gene3D" id="3.40.50.1820">
    <property type="entry name" value="alpha/beta hydrolase"/>
    <property type="match status" value="1"/>
</dbReference>
<evidence type="ECO:0000256" key="9">
    <source>
        <dbReference type="ARBA" id="ARBA00047337"/>
    </source>
</evidence>
<comment type="catalytic activity">
    <reaction evidence="9">
        <text>S-hexadecanoyl-L-cysteinyl-[protein] + H2O = L-cysteinyl-[protein] + hexadecanoate + H(+)</text>
        <dbReference type="Rhea" id="RHEA:19233"/>
        <dbReference type="Rhea" id="RHEA-COMP:10131"/>
        <dbReference type="Rhea" id="RHEA-COMP:11032"/>
        <dbReference type="ChEBI" id="CHEBI:7896"/>
        <dbReference type="ChEBI" id="CHEBI:15377"/>
        <dbReference type="ChEBI" id="CHEBI:15378"/>
        <dbReference type="ChEBI" id="CHEBI:29950"/>
        <dbReference type="ChEBI" id="CHEBI:74151"/>
        <dbReference type="EC" id="3.1.2.22"/>
    </reaction>
</comment>
<proteinExistence type="inferred from homology"/>
<comment type="similarity">
    <text evidence="1">Belongs to the AB hydrolase superfamily. AB hydrolase 2 family.</text>
</comment>
<keyword evidence="4" id="KW-0719">Serine esterase</keyword>
<dbReference type="STRING" id="71717.A0A4Y7SCH5"/>
<dbReference type="Proteomes" id="UP000298030">
    <property type="component" value="Unassembled WGS sequence"/>
</dbReference>
<dbReference type="PANTHER" id="PTHR10655">
    <property type="entry name" value="LYSOPHOSPHOLIPASE-RELATED"/>
    <property type="match status" value="1"/>
</dbReference>
<name>A0A4Y7SCH5_COPMI</name>
<dbReference type="PANTHER" id="PTHR10655:SF17">
    <property type="entry name" value="LYSOPHOSPHOLIPASE-LIKE PROTEIN 1"/>
    <property type="match status" value="1"/>
</dbReference>
<dbReference type="OrthoDB" id="2418081at2759"/>
<dbReference type="InterPro" id="IPR003140">
    <property type="entry name" value="PLipase/COase/thioEstase"/>
</dbReference>
<evidence type="ECO:0000256" key="5">
    <source>
        <dbReference type="ARBA" id="ARBA00022801"/>
    </source>
</evidence>
<keyword evidence="6" id="KW-0276">Fatty acid metabolism</keyword>
<evidence type="ECO:0000256" key="1">
    <source>
        <dbReference type="ARBA" id="ARBA00006499"/>
    </source>
</evidence>
<comment type="function">
    <text evidence="7">Hydrolyzes fatty acids from S-acylated cysteine residues in proteins with a strong preference for palmitoylated G-alpha proteins over other acyl substrates. Mediates the deacylation of G-alpha proteins such as GPA1 in vivo, but has weak or no activity toward palmitoylated Ras proteins. Has weak lysophospholipase activity in vitro; however such activity may not exist in vivo.</text>
</comment>
<reference evidence="11 12" key="1">
    <citation type="journal article" date="2019" name="Nat. Ecol. Evol.">
        <title>Megaphylogeny resolves global patterns of mushroom evolution.</title>
        <authorList>
            <person name="Varga T."/>
            <person name="Krizsan K."/>
            <person name="Foldi C."/>
            <person name="Dima B."/>
            <person name="Sanchez-Garcia M."/>
            <person name="Sanchez-Ramirez S."/>
            <person name="Szollosi G.J."/>
            <person name="Szarkandi J.G."/>
            <person name="Papp V."/>
            <person name="Albert L."/>
            <person name="Andreopoulos W."/>
            <person name="Angelini C."/>
            <person name="Antonin V."/>
            <person name="Barry K.W."/>
            <person name="Bougher N.L."/>
            <person name="Buchanan P."/>
            <person name="Buyck B."/>
            <person name="Bense V."/>
            <person name="Catcheside P."/>
            <person name="Chovatia M."/>
            <person name="Cooper J."/>
            <person name="Damon W."/>
            <person name="Desjardin D."/>
            <person name="Finy P."/>
            <person name="Geml J."/>
            <person name="Haridas S."/>
            <person name="Hughes K."/>
            <person name="Justo A."/>
            <person name="Karasinski D."/>
            <person name="Kautmanova I."/>
            <person name="Kiss B."/>
            <person name="Kocsube S."/>
            <person name="Kotiranta H."/>
            <person name="LaButti K.M."/>
            <person name="Lechner B.E."/>
            <person name="Liimatainen K."/>
            <person name="Lipzen A."/>
            <person name="Lukacs Z."/>
            <person name="Mihaltcheva S."/>
            <person name="Morgado L.N."/>
            <person name="Niskanen T."/>
            <person name="Noordeloos M.E."/>
            <person name="Ohm R.A."/>
            <person name="Ortiz-Santana B."/>
            <person name="Ovrebo C."/>
            <person name="Racz N."/>
            <person name="Riley R."/>
            <person name="Savchenko A."/>
            <person name="Shiryaev A."/>
            <person name="Soop K."/>
            <person name="Spirin V."/>
            <person name="Szebenyi C."/>
            <person name="Tomsovsky M."/>
            <person name="Tulloss R.E."/>
            <person name="Uehling J."/>
            <person name="Grigoriev I.V."/>
            <person name="Vagvolgyi C."/>
            <person name="Papp T."/>
            <person name="Martin F.M."/>
            <person name="Miettinen O."/>
            <person name="Hibbett D.S."/>
            <person name="Nagy L.G."/>
        </authorList>
    </citation>
    <scope>NUCLEOTIDE SEQUENCE [LARGE SCALE GENOMIC DNA]</scope>
    <source>
        <strain evidence="11 12">FP101781</strain>
    </source>
</reference>
<protein>
    <recommendedName>
        <fullName evidence="3">Acyl-protein thioesterase 1</fullName>
        <ecNumber evidence="2">3.1.2.22</ecNumber>
    </recommendedName>
    <alternativeName>
        <fullName evidence="8">Palmitoyl-protein hydrolase</fullName>
    </alternativeName>
</protein>
<dbReference type="InterPro" id="IPR029058">
    <property type="entry name" value="AB_hydrolase_fold"/>
</dbReference>
<organism evidence="11 12">
    <name type="scientific">Coprinellus micaceus</name>
    <name type="common">Glistening ink-cap mushroom</name>
    <name type="synonym">Coprinus micaceus</name>
    <dbReference type="NCBI Taxonomy" id="71717"/>
    <lineage>
        <taxon>Eukaryota</taxon>
        <taxon>Fungi</taxon>
        <taxon>Dikarya</taxon>
        <taxon>Basidiomycota</taxon>
        <taxon>Agaricomycotina</taxon>
        <taxon>Agaricomycetes</taxon>
        <taxon>Agaricomycetidae</taxon>
        <taxon>Agaricales</taxon>
        <taxon>Agaricineae</taxon>
        <taxon>Psathyrellaceae</taxon>
        <taxon>Coprinellus</taxon>
    </lineage>
</organism>
<dbReference type="GO" id="GO:0006631">
    <property type="term" value="P:fatty acid metabolic process"/>
    <property type="evidence" value="ECO:0007669"/>
    <property type="project" value="UniProtKB-KW"/>
</dbReference>
<evidence type="ECO:0000313" key="11">
    <source>
        <dbReference type="EMBL" id="TEB18576.1"/>
    </source>
</evidence>
<evidence type="ECO:0000256" key="8">
    <source>
        <dbReference type="ARBA" id="ARBA00031195"/>
    </source>
</evidence>
<evidence type="ECO:0000259" key="10">
    <source>
        <dbReference type="Pfam" id="PF02230"/>
    </source>
</evidence>
<gene>
    <name evidence="11" type="ORF">FA13DRAFT_1648494</name>
</gene>
<keyword evidence="6" id="KW-0443">Lipid metabolism</keyword>
<dbReference type="AlphaFoldDB" id="A0A4Y7SCH5"/>
<evidence type="ECO:0000256" key="2">
    <source>
        <dbReference type="ARBA" id="ARBA00012423"/>
    </source>
</evidence>
<dbReference type="EC" id="3.1.2.22" evidence="2"/>
<keyword evidence="12" id="KW-1185">Reference proteome</keyword>
<evidence type="ECO:0000256" key="3">
    <source>
        <dbReference type="ARBA" id="ARBA00014923"/>
    </source>
</evidence>
<dbReference type="SUPFAM" id="SSF53474">
    <property type="entry name" value="alpha/beta-Hydrolases"/>
    <property type="match status" value="1"/>
</dbReference>
<sequence>MSHTTDQLLVIHPTAGHQHRATVIFVHGMGQLNTTWEAGFVKELAGRFPSVKWVLPQAPIRPVSWNQGMLRPSWFNVWNLPPTPSEYDEESIKKSVSTIQGLIRREVDAGTNVKDIFLVGFSQGAATSLCAGLTSQDEIGGIVSLSGWIPEAHRHASPAIYRAPPFPILWCHGTNDKEIPLSYGRDAEGFIKALSKEGASPGLQAGVITFKTYEGLDHSTNDTELEDVAAWLSTQLQS</sequence>
<dbReference type="GO" id="GO:0052689">
    <property type="term" value="F:carboxylic ester hydrolase activity"/>
    <property type="evidence" value="ECO:0007669"/>
    <property type="project" value="UniProtKB-KW"/>
</dbReference>
<comment type="caution">
    <text evidence="11">The sequence shown here is derived from an EMBL/GenBank/DDBJ whole genome shotgun (WGS) entry which is preliminary data.</text>
</comment>
<keyword evidence="5 11" id="KW-0378">Hydrolase</keyword>
<dbReference type="GO" id="GO:0005737">
    <property type="term" value="C:cytoplasm"/>
    <property type="evidence" value="ECO:0007669"/>
    <property type="project" value="TreeGrafter"/>
</dbReference>
<evidence type="ECO:0000313" key="12">
    <source>
        <dbReference type="Proteomes" id="UP000298030"/>
    </source>
</evidence>
<dbReference type="InterPro" id="IPR050565">
    <property type="entry name" value="LYPA1-2/EST-like"/>
</dbReference>
<dbReference type="EMBL" id="QPFP01000243">
    <property type="protein sequence ID" value="TEB18576.1"/>
    <property type="molecule type" value="Genomic_DNA"/>
</dbReference>
<evidence type="ECO:0000256" key="7">
    <source>
        <dbReference type="ARBA" id="ARBA00029392"/>
    </source>
</evidence>
<feature type="domain" description="Phospholipase/carboxylesterase/thioesterase" evidence="10">
    <location>
        <begin position="16"/>
        <end position="234"/>
    </location>
</feature>
<dbReference type="GO" id="GO:0008474">
    <property type="term" value="F:palmitoyl-(protein) hydrolase activity"/>
    <property type="evidence" value="ECO:0007669"/>
    <property type="project" value="UniProtKB-EC"/>
</dbReference>
<evidence type="ECO:0000256" key="4">
    <source>
        <dbReference type="ARBA" id="ARBA00022487"/>
    </source>
</evidence>
<evidence type="ECO:0000256" key="6">
    <source>
        <dbReference type="ARBA" id="ARBA00022832"/>
    </source>
</evidence>